<dbReference type="Proteomes" id="UP000807159">
    <property type="component" value="Chromosome 6"/>
</dbReference>
<feature type="transmembrane region" description="Helical" evidence="6">
    <location>
        <begin position="489"/>
        <end position="509"/>
    </location>
</feature>
<dbReference type="InterPro" id="IPR036259">
    <property type="entry name" value="MFS_trans_sf"/>
</dbReference>
<feature type="transmembrane region" description="Helical" evidence="6">
    <location>
        <begin position="537"/>
        <end position="560"/>
    </location>
</feature>
<feature type="transmembrane region" description="Helical" evidence="6">
    <location>
        <begin position="185"/>
        <end position="205"/>
    </location>
</feature>
<gene>
    <name evidence="7" type="ORF">H0E87_011862</name>
</gene>
<feature type="transmembrane region" description="Helical" evidence="6">
    <location>
        <begin position="92"/>
        <end position="111"/>
    </location>
</feature>
<evidence type="ECO:0008006" key="9">
    <source>
        <dbReference type="Google" id="ProtNLM"/>
    </source>
</evidence>
<dbReference type="EMBL" id="JACEGQ020000006">
    <property type="protein sequence ID" value="KAH8504366.1"/>
    <property type="molecule type" value="Genomic_DNA"/>
</dbReference>
<feature type="transmembrane region" description="Helical" evidence="6">
    <location>
        <begin position="65"/>
        <end position="85"/>
    </location>
</feature>
<keyword evidence="4 6" id="KW-1133">Transmembrane helix</keyword>
<name>A0A8T2YH47_POPDE</name>
<dbReference type="AlphaFoldDB" id="A0A8T2YH47"/>
<evidence type="ECO:0000313" key="8">
    <source>
        <dbReference type="Proteomes" id="UP000807159"/>
    </source>
</evidence>
<dbReference type="GO" id="GO:0022857">
    <property type="term" value="F:transmembrane transporter activity"/>
    <property type="evidence" value="ECO:0007669"/>
    <property type="project" value="InterPro"/>
</dbReference>
<evidence type="ECO:0000256" key="3">
    <source>
        <dbReference type="ARBA" id="ARBA00022692"/>
    </source>
</evidence>
<feature type="transmembrane region" description="Helical" evidence="6">
    <location>
        <begin position="35"/>
        <end position="53"/>
    </location>
</feature>
<evidence type="ECO:0000256" key="2">
    <source>
        <dbReference type="ARBA" id="ARBA00005982"/>
    </source>
</evidence>
<keyword evidence="5 6" id="KW-0472">Membrane</keyword>
<feature type="transmembrane region" description="Helical" evidence="6">
    <location>
        <begin position="448"/>
        <end position="469"/>
    </location>
</feature>
<evidence type="ECO:0000256" key="4">
    <source>
        <dbReference type="ARBA" id="ARBA00022989"/>
    </source>
</evidence>
<dbReference type="GO" id="GO:0016020">
    <property type="term" value="C:membrane"/>
    <property type="evidence" value="ECO:0007669"/>
    <property type="project" value="UniProtKB-SubCell"/>
</dbReference>
<dbReference type="CDD" id="cd17416">
    <property type="entry name" value="MFS_NPF1_2"/>
    <property type="match status" value="1"/>
</dbReference>
<protein>
    <recommendedName>
        <fullName evidence="9">Nitrate transporter</fullName>
    </recommendedName>
</protein>
<evidence type="ECO:0000256" key="6">
    <source>
        <dbReference type="SAM" id="Phobius"/>
    </source>
</evidence>
<evidence type="ECO:0000256" key="1">
    <source>
        <dbReference type="ARBA" id="ARBA00004141"/>
    </source>
</evidence>
<dbReference type="Pfam" id="PF00854">
    <property type="entry name" value="PTR2"/>
    <property type="match status" value="1"/>
</dbReference>
<evidence type="ECO:0000256" key="5">
    <source>
        <dbReference type="ARBA" id="ARBA00023136"/>
    </source>
</evidence>
<comment type="subcellular location">
    <subcellularLocation>
        <location evidence="1">Membrane</location>
        <topology evidence="1">Multi-pass membrane protein</topology>
    </subcellularLocation>
</comment>
<sequence length="572" mass="63585">MENSIVEEKMVLIPKDKDPRKGGLRTMPFIIVNEAFERVASYGLMPNMIFYLMKNYRMEAASGSTILFLWSAMSNGLSIFGAFLSDSFMGRYLVISLGSFCSLLGMILLWLTAMIPQLTPPPCDRFTNVCSSATAGQLATLFSSFGLISIGAGCIRPCSIAFGADQLDNKENPNNESVLQSFFNWYYAATGLSTIIAFTAIVYVQDNLGWKVGFAIPAVLMFFSALMFLVGSSHYVKVKASTSLFTGFVQVLVAAFRNRKLSLSHSSIEQYYYHSDDSEFQIPTVNLRCLNRACIITDPDRDVNPDGSASNPWRLCTVDQVESLKALLRVIPIWSTGIMMQINLNQNSFATLQANTMDRQIFNFELPAGSLNVFLVLTLTIWLTFYDRILLPLLAKFTGKQRGGPSPTVRIGIGLLIPIAARAMSAVVETIRRRTAIEEGLEDQPDGVVNMSVVWLLPPIILLGLAEAFNSIGQIEFYYSQFPKSMSSIAVAIFTFGTAMADMIGSGLVDVVDRVTSRGGQESWLSSNLNKGRLDDYYWLITVLSIINFVYFLVCCRTYGRTKDEKEERLLE</sequence>
<comment type="similarity">
    <text evidence="2">Belongs to the major facilitator superfamily. Proton-dependent oligopeptide transporter (POT/PTR) (TC 2.A.17) family.</text>
</comment>
<accession>A0A8T2YH47</accession>
<comment type="caution">
    <text evidence="7">The sequence shown here is derived from an EMBL/GenBank/DDBJ whole genome shotgun (WGS) entry which is preliminary data.</text>
</comment>
<keyword evidence="3 6" id="KW-0812">Transmembrane</keyword>
<evidence type="ECO:0000313" key="7">
    <source>
        <dbReference type="EMBL" id="KAH8504366.1"/>
    </source>
</evidence>
<dbReference type="PANTHER" id="PTHR11654">
    <property type="entry name" value="OLIGOPEPTIDE TRANSPORTER-RELATED"/>
    <property type="match status" value="1"/>
</dbReference>
<reference evidence="7" key="1">
    <citation type="journal article" date="2021" name="J. Hered.">
        <title>Genome Assembly of Salicaceae Populus deltoides (Eastern Cottonwood) I-69 Based on Nanopore Sequencing and Hi-C Technologies.</title>
        <authorList>
            <person name="Bai S."/>
            <person name="Wu H."/>
            <person name="Zhang J."/>
            <person name="Pan Z."/>
            <person name="Zhao W."/>
            <person name="Li Z."/>
            <person name="Tong C."/>
        </authorList>
    </citation>
    <scope>NUCLEOTIDE SEQUENCE</scope>
    <source>
        <tissue evidence="7">Leaf</tissue>
    </source>
</reference>
<keyword evidence="8" id="KW-1185">Reference proteome</keyword>
<dbReference type="InterPro" id="IPR000109">
    <property type="entry name" value="POT_fam"/>
</dbReference>
<proteinExistence type="inferred from homology"/>
<dbReference type="SUPFAM" id="SSF103473">
    <property type="entry name" value="MFS general substrate transporter"/>
    <property type="match status" value="1"/>
</dbReference>
<dbReference type="Gene3D" id="1.20.1250.20">
    <property type="entry name" value="MFS general substrate transporter like domains"/>
    <property type="match status" value="1"/>
</dbReference>
<organism evidence="7 8">
    <name type="scientific">Populus deltoides</name>
    <name type="common">Eastern poplar</name>
    <name type="synonym">Eastern cottonwood</name>
    <dbReference type="NCBI Taxonomy" id="3696"/>
    <lineage>
        <taxon>Eukaryota</taxon>
        <taxon>Viridiplantae</taxon>
        <taxon>Streptophyta</taxon>
        <taxon>Embryophyta</taxon>
        <taxon>Tracheophyta</taxon>
        <taxon>Spermatophyta</taxon>
        <taxon>Magnoliopsida</taxon>
        <taxon>eudicotyledons</taxon>
        <taxon>Gunneridae</taxon>
        <taxon>Pentapetalae</taxon>
        <taxon>rosids</taxon>
        <taxon>fabids</taxon>
        <taxon>Malpighiales</taxon>
        <taxon>Salicaceae</taxon>
        <taxon>Saliceae</taxon>
        <taxon>Populus</taxon>
    </lineage>
</organism>
<feature type="transmembrane region" description="Helical" evidence="6">
    <location>
        <begin position="212"/>
        <end position="232"/>
    </location>
</feature>
<feature type="transmembrane region" description="Helical" evidence="6">
    <location>
        <begin position="364"/>
        <end position="386"/>
    </location>
</feature>